<protein>
    <submittedName>
        <fullName evidence="3">Signal transducer regulating beta-lactamase production, contains metallopeptidase domain</fullName>
    </submittedName>
</protein>
<feature type="transmembrane region" description="Helical" evidence="1">
    <location>
        <begin position="102"/>
        <end position="125"/>
    </location>
</feature>
<sequence>MQNFLFALVTASITMSMLAILYISITPMLSKRYTAKWLYYSWLIIIIGLIIPFRPQFKSSFIQVEIPMTYSVQSQLSAPSRPIINAQPSDISNNFVPGKNEIYSYNIITAIWIIGTVIMLLYHLYQHIRFLMMIKRWREEIADPQIINLFHQLKDVMGISSKIVLQQCTCLSSPIMIGFIRPVILLPAREYPYDELTLVLKHELTHFKRKDLWYKMLVIIARIIHWFNPIVYRIAKEISIQCELSCDEAIIQNENMQVRKLYGQTILNAVKQGGKVQTVLSTNFNGGERGMKSRIISIMDMSKKKKGVFILCFLIVAIIAAGMVFAAAGENEVKGAYESNIAITKQEQSKLDEQKKQDTAEQYSIYEKFGLTYDSKKDSFFYNSEIVRFFTDTLDSEGNLNSFVRYDGTIDIKAIRNKQDTLTGIEVASKEEYDQRTTKIQAAMKNSSNLVQENLSKDYNSNSAIGMVTEEGDKKIASGVSDSNELGDPNYNNDFLNEYIDYGISYSKNNNQWFYEGKPIHYLIDGDNKIFVDNTSNSVKNGVLLKVLRNEDGKIEKLVQISTIQ</sequence>
<feature type="transmembrane region" description="Helical" evidence="1">
    <location>
        <begin position="37"/>
        <end position="53"/>
    </location>
</feature>
<feature type="domain" description="Peptidase M56" evidence="2">
    <location>
        <begin position="8"/>
        <end position="297"/>
    </location>
</feature>
<keyword evidence="4" id="KW-1185">Reference proteome</keyword>
<dbReference type="EMBL" id="FUZT01000017">
    <property type="protein sequence ID" value="SKC88219.1"/>
    <property type="molecule type" value="Genomic_DNA"/>
</dbReference>
<gene>
    <name evidence="3" type="ORF">SAMN02194393_04829</name>
</gene>
<keyword evidence="1" id="KW-0812">Transmembrane</keyword>
<dbReference type="InterPro" id="IPR052173">
    <property type="entry name" value="Beta-lactam_resp_regulator"/>
</dbReference>
<dbReference type="Proteomes" id="UP000190285">
    <property type="component" value="Unassembled WGS sequence"/>
</dbReference>
<keyword evidence="1" id="KW-0472">Membrane</keyword>
<dbReference type="OrthoDB" id="9762883at2"/>
<feature type="transmembrane region" description="Helical" evidence="1">
    <location>
        <begin position="308"/>
        <end position="328"/>
    </location>
</feature>
<dbReference type="STRING" id="36842.SAMN02194393_04829"/>
<accession>A0A1T5MK24</accession>
<dbReference type="Pfam" id="PF05569">
    <property type="entry name" value="Peptidase_M56"/>
    <property type="match status" value="1"/>
</dbReference>
<evidence type="ECO:0000313" key="4">
    <source>
        <dbReference type="Proteomes" id="UP000190285"/>
    </source>
</evidence>
<dbReference type="PANTHER" id="PTHR34978:SF3">
    <property type="entry name" value="SLR0241 PROTEIN"/>
    <property type="match status" value="1"/>
</dbReference>
<reference evidence="3 4" key="1">
    <citation type="submission" date="2017-02" db="EMBL/GenBank/DDBJ databases">
        <authorList>
            <person name="Peterson S.W."/>
        </authorList>
    </citation>
    <scope>NUCLEOTIDE SEQUENCE [LARGE SCALE GENOMIC DNA]</scope>
    <source>
        <strain evidence="3 4">M1</strain>
    </source>
</reference>
<dbReference type="RefSeq" id="WP_079495367.1">
    <property type="nucleotide sequence ID" value="NZ_FUZT01000017.1"/>
</dbReference>
<dbReference type="PANTHER" id="PTHR34978">
    <property type="entry name" value="POSSIBLE SENSOR-TRANSDUCER PROTEIN BLAR"/>
    <property type="match status" value="1"/>
</dbReference>
<keyword evidence="1" id="KW-1133">Transmembrane helix</keyword>
<evidence type="ECO:0000313" key="3">
    <source>
        <dbReference type="EMBL" id="SKC88219.1"/>
    </source>
</evidence>
<dbReference type="InterPro" id="IPR008756">
    <property type="entry name" value="Peptidase_M56"/>
</dbReference>
<name>A0A1T5MK24_9FIRM</name>
<evidence type="ECO:0000259" key="2">
    <source>
        <dbReference type="Pfam" id="PF05569"/>
    </source>
</evidence>
<feature type="transmembrane region" description="Helical" evidence="1">
    <location>
        <begin position="6"/>
        <end position="25"/>
    </location>
</feature>
<dbReference type="AlphaFoldDB" id="A0A1T5MK24"/>
<organism evidence="3 4">
    <name type="scientific">Maledivibacter halophilus</name>
    <dbReference type="NCBI Taxonomy" id="36842"/>
    <lineage>
        <taxon>Bacteria</taxon>
        <taxon>Bacillati</taxon>
        <taxon>Bacillota</taxon>
        <taxon>Clostridia</taxon>
        <taxon>Peptostreptococcales</taxon>
        <taxon>Caminicellaceae</taxon>
        <taxon>Maledivibacter</taxon>
    </lineage>
</organism>
<proteinExistence type="predicted"/>
<evidence type="ECO:0000256" key="1">
    <source>
        <dbReference type="SAM" id="Phobius"/>
    </source>
</evidence>
<dbReference type="CDD" id="cd07341">
    <property type="entry name" value="M56_BlaR1_MecR1_like"/>
    <property type="match status" value="1"/>
</dbReference>